<protein>
    <recommendedName>
        <fullName evidence="6">DUF1677 family protein</fullName>
    </recommendedName>
</protein>
<feature type="region of interest" description="Disordered" evidence="1">
    <location>
        <begin position="130"/>
        <end position="151"/>
    </location>
</feature>
<evidence type="ECO:0000313" key="2">
    <source>
        <dbReference type="EMBL" id="CAG7882967.1"/>
    </source>
</evidence>
<evidence type="ECO:0000256" key="1">
    <source>
        <dbReference type="SAM" id="MobiDB-lite"/>
    </source>
</evidence>
<dbReference type="PANTHER" id="PTHR33108">
    <property type="entry name" value="OS01G0745000 PROTEIN"/>
    <property type="match status" value="1"/>
</dbReference>
<dbReference type="Pfam" id="PF07911">
    <property type="entry name" value="DUF1677"/>
    <property type="match status" value="1"/>
</dbReference>
<dbReference type="Proteomes" id="UP000264353">
    <property type="component" value="Chromosome A3"/>
</dbReference>
<evidence type="ECO:0000313" key="5">
    <source>
        <dbReference type="Proteomes" id="UP000694005"/>
    </source>
</evidence>
<reference evidence="3 4" key="1">
    <citation type="submission" date="2018-06" db="EMBL/GenBank/DDBJ databases">
        <title>WGS assembly of Brassica rapa FPsc.</title>
        <authorList>
            <person name="Bowman J."/>
            <person name="Kohchi T."/>
            <person name="Yamato K."/>
            <person name="Jenkins J."/>
            <person name="Shu S."/>
            <person name="Ishizaki K."/>
            <person name="Yamaoka S."/>
            <person name="Nishihama R."/>
            <person name="Nakamura Y."/>
            <person name="Berger F."/>
            <person name="Adam C."/>
            <person name="Aki S."/>
            <person name="Althoff F."/>
            <person name="Araki T."/>
            <person name="Arteaga-Vazquez M."/>
            <person name="Balasubrmanian S."/>
            <person name="Bauer D."/>
            <person name="Boehm C."/>
            <person name="Briginshaw L."/>
            <person name="Caballero-Perez J."/>
            <person name="Catarino B."/>
            <person name="Chen F."/>
            <person name="Chiyoda S."/>
            <person name="Chovatia M."/>
            <person name="Davies K."/>
            <person name="Delmans M."/>
            <person name="Demura T."/>
            <person name="Dierschke T."/>
            <person name="Dolan L."/>
            <person name="Dorantes-Acosta A."/>
            <person name="Eklund D."/>
            <person name="Florent S."/>
            <person name="Flores-Sandoval E."/>
            <person name="Fujiyama A."/>
            <person name="Fukuzawa H."/>
            <person name="Galik B."/>
            <person name="Grimanelli D."/>
            <person name="Grimwood J."/>
            <person name="Grossniklaus U."/>
            <person name="Hamada T."/>
            <person name="Haseloff J."/>
            <person name="Hetherington A."/>
            <person name="Higo A."/>
            <person name="Hirakawa Y."/>
            <person name="Hundley H."/>
            <person name="Ikeda Y."/>
            <person name="Inoue K."/>
            <person name="Inoue S."/>
            <person name="Ishida S."/>
            <person name="Jia Q."/>
            <person name="Kakita M."/>
            <person name="Kanazawa T."/>
            <person name="Kawai Y."/>
            <person name="Kawashima T."/>
            <person name="Kennedy M."/>
            <person name="Kinose K."/>
            <person name="Kinoshita T."/>
            <person name="Kohara Y."/>
            <person name="Koide E."/>
            <person name="Komatsu K."/>
            <person name="Kopischke S."/>
            <person name="Kubo M."/>
            <person name="Kyozuka J."/>
            <person name="Lagercrantz U."/>
            <person name="Lin S."/>
            <person name="Lindquist E."/>
            <person name="Lipzen A."/>
            <person name="Lu C."/>
            <person name="Luna E."/>
            <person name="Martienssen R."/>
            <person name="Minamino N."/>
            <person name="Mizutani M."/>
            <person name="Mizutani M."/>
            <person name="Mochizuki N."/>
            <person name="Monte I."/>
            <person name="Mosher R."/>
            <person name="Nagasaki H."/>
            <person name="Nakagami H."/>
            <person name="Naramoto S."/>
            <person name="Nishitani K."/>
            <person name="Ohtani M."/>
            <person name="Okamoto T."/>
            <person name="Okumura M."/>
            <person name="Phillips J."/>
            <person name="Pollak B."/>
            <person name="Reinders A."/>
            <person name="Roevekamp M."/>
            <person name="Sano R."/>
            <person name="Sawa S."/>
            <person name="Schmid M."/>
            <person name="Shirakawa M."/>
            <person name="Solano R."/>
            <person name="Spunde A."/>
            <person name="Suetsugu N."/>
            <person name="Sugano S."/>
            <person name="Sugiyama A."/>
            <person name="Sun R."/>
            <person name="Suzuki Y."/>
            <person name="Takenaka M."/>
            <person name="Takezawa D."/>
            <person name="Tomogane H."/>
            <person name="Tsuzuki M."/>
            <person name="Ueda T."/>
            <person name="Umeda M."/>
            <person name="Ward J."/>
            <person name="Watanabe Y."/>
            <person name="Yazaki K."/>
            <person name="Yokoyama R."/>
            <person name="Yoshitake Y."/>
            <person name="Yotsui I."/>
            <person name="Zachgo S."/>
            <person name="Schmutz J."/>
        </authorList>
    </citation>
    <scope>NUCLEOTIDE SEQUENCE [LARGE SCALE GENOMIC DNA]</scope>
    <source>
        <strain evidence="4">cv. B-3</strain>
    </source>
</reference>
<accession>A0A398A4L3</accession>
<feature type="compositionally biased region" description="Polar residues" evidence="1">
    <location>
        <begin position="133"/>
        <end position="151"/>
    </location>
</feature>
<dbReference type="EMBL" id="LS974619">
    <property type="protein sequence ID" value="CAG7882967.1"/>
    <property type="molecule type" value="Genomic_DNA"/>
</dbReference>
<reference evidence="2 5" key="2">
    <citation type="submission" date="2021-07" db="EMBL/GenBank/DDBJ databases">
        <authorList>
            <consortium name="Genoscope - CEA"/>
            <person name="William W."/>
        </authorList>
    </citation>
    <scope>NUCLEOTIDE SEQUENCE [LARGE SCALE GENOMIC DNA]</scope>
</reference>
<evidence type="ECO:0000313" key="3">
    <source>
        <dbReference type="EMBL" id="RID71968.1"/>
    </source>
</evidence>
<dbReference type="InterPro" id="IPR012876">
    <property type="entry name" value="DUF1677_pln"/>
</dbReference>
<dbReference type="PANTHER" id="PTHR33108:SF65">
    <property type="entry name" value="DUF1677 FAMILY PROTEIN"/>
    <property type="match status" value="1"/>
</dbReference>
<proteinExistence type="predicted"/>
<evidence type="ECO:0000313" key="4">
    <source>
        <dbReference type="Proteomes" id="UP000264353"/>
    </source>
</evidence>
<dbReference type="OrthoDB" id="1911663at2759"/>
<evidence type="ECO:0008006" key="6">
    <source>
        <dbReference type="Google" id="ProtNLM"/>
    </source>
</evidence>
<sequence>MQQSNTIKQLALVLSVDTNHSPSTPKTIVLLASYIEVFFLFLFMEIESVRCECCGLMEDCTQAYISEVKSNFDNKWLCGLCSEAVREEVSRRKMNTIDEAVRAHMSFCGKFKDNPAVLVAEGMRQMLRRRSGDLTSSASKKVGRSNSTKLY</sequence>
<organism evidence="3 4">
    <name type="scientific">Brassica campestris</name>
    <name type="common">Field mustard</name>
    <dbReference type="NCBI Taxonomy" id="3711"/>
    <lineage>
        <taxon>Eukaryota</taxon>
        <taxon>Viridiplantae</taxon>
        <taxon>Streptophyta</taxon>
        <taxon>Embryophyta</taxon>
        <taxon>Tracheophyta</taxon>
        <taxon>Spermatophyta</taxon>
        <taxon>Magnoliopsida</taxon>
        <taxon>eudicotyledons</taxon>
        <taxon>Gunneridae</taxon>
        <taxon>Pentapetalae</taxon>
        <taxon>rosids</taxon>
        <taxon>malvids</taxon>
        <taxon>Brassicales</taxon>
        <taxon>Brassicaceae</taxon>
        <taxon>Brassiceae</taxon>
        <taxon>Brassica</taxon>
    </lineage>
</organism>
<gene>
    <name evidence="2" type="ORF">BRAPAZ1V2_A03P43100.2</name>
    <name evidence="3" type="ORF">BRARA_C03878</name>
</gene>
<dbReference type="Proteomes" id="UP000694005">
    <property type="component" value="Chromosome A03"/>
</dbReference>
<dbReference type="AlphaFoldDB" id="A0A398A4L3"/>
<dbReference type="KEGG" id="brp:103859962"/>
<name>A0A398A4L3_BRACM</name>
<dbReference type="Gramene" id="A03p43100.2_BraZ1">
    <property type="protein sequence ID" value="A03p43100.2_BraZ1.CDS.1"/>
    <property type="gene ID" value="A03g43100.2_BraZ1"/>
</dbReference>
<dbReference type="EMBL" id="CM010630">
    <property type="protein sequence ID" value="RID71968.1"/>
    <property type="molecule type" value="Genomic_DNA"/>
</dbReference>